<dbReference type="Gene3D" id="1.20.1070.10">
    <property type="entry name" value="Rhodopsin 7-helix transmembrane proteins"/>
    <property type="match status" value="1"/>
</dbReference>
<sequence length="200" mass="23514">MFGDDNFVKMIILPVEERVYKRANCLRTRRTIRNFWTMNVTSEEDPHSPYFLIAENPTLFILTLGGILFNFLSFCSNFSIVLIILKNVRSMWNRFYFFILFMCFWETIGRCQTAVFQTFRLHALCTDARALFMGRWTCLAFLGCSYVSDISFNVVLLIFAFERFRMQYDPLAYNISMKKRTFFATIFVTVGAILYVVGPP</sequence>
<evidence type="ECO:0000256" key="1">
    <source>
        <dbReference type="SAM" id="Phobius"/>
    </source>
</evidence>
<proteinExistence type="predicted"/>
<feature type="transmembrane region" description="Helical" evidence="1">
    <location>
        <begin position="59"/>
        <end position="85"/>
    </location>
</feature>
<evidence type="ECO:0000313" key="2">
    <source>
        <dbReference type="Proteomes" id="UP000887565"/>
    </source>
</evidence>
<feature type="transmembrane region" description="Helical" evidence="1">
    <location>
        <begin position="181"/>
        <end position="198"/>
    </location>
</feature>
<keyword evidence="1" id="KW-1133">Transmembrane helix</keyword>
<keyword evidence="2" id="KW-1185">Reference proteome</keyword>
<accession>A0A915IRR4</accession>
<dbReference type="SUPFAM" id="SSF81321">
    <property type="entry name" value="Family A G protein-coupled receptor-like"/>
    <property type="match status" value="1"/>
</dbReference>
<dbReference type="WBParaSite" id="nRc.2.0.1.t16893-RA">
    <property type="protein sequence ID" value="nRc.2.0.1.t16893-RA"/>
    <property type="gene ID" value="nRc.2.0.1.g16893"/>
</dbReference>
<name>A0A915IRR4_ROMCU</name>
<organism evidence="2 3">
    <name type="scientific">Romanomermis culicivorax</name>
    <name type="common">Nematode worm</name>
    <dbReference type="NCBI Taxonomy" id="13658"/>
    <lineage>
        <taxon>Eukaryota</taxon>
        <taxon>Metazoa</taxon>
        <taxon>Ecdysozoa</taxon>
        <taxon>Nematoda</taxon>
        <taxon>Enoplea</taxon>
        <taxon>Dorylaimia</taxon>
        <taxon>Mermithida</taxon>
        <taxon>Mermithoidea</taxon>
        <taxon>Mermithidae</taxon>
        <taxon>Romanomermis</taxon>
    </lineage>
</organism>
<feature type="transmembrane region" description="Helical" evidence="1">
    <location>
        <begin position="139"/>
        <end position="161"/>
    </location>
</feature>
<dbReference type="Proteomes" id="UP000887565">
    <property type="component" value="Unplaced"/>
</dbReference>
<keyword evidence="1" id="KW-0472">Membrane</keyword>
<evidence type="ECO:0000313" key="3">
    <source>
        <dbReference type="WBParaSite" id="nRc.2.0.1.t16893-RA"/>
    </source>
</evidence>
<dbReference type="AlphaFoldDB" id="A0A915IRR4"/>
<protein>
    <submittedName>
        <fullName evidence="3">G-protein coupled receptors family 1 profile domain-containing protein</fullName>
    </submittedName>
</protein>
<keyword evidence="1" id="KW-0812">Transmembrane</keyword>
<reference evidence="3" key="1">
    <citation type="submission" date="2022-11" db="UniProtKB">
        <authorList>
            <consortium name="WormBaseParasite"/>
        </authorList>
    </citation>
    <scope>IDENTIFICATION</scope>
</reference>
<feature type="transmembrane region" description="Helical" evidence="1">
    <location>
        <begin position="97"/>
        <end position="119"/>
    </location>
</feature>